<feature type="region of interest" description="Disordered" evidence="1">
    <location>
        <begin position="31"/>
        <end position="75"/>
    </location>
</feature>
<feature type="non-terminal residue" evidence="2">
    <location>
        <position position="75"/>
    </location>
</feature>
<sequence length="75" mass="8487">RGTSFGELQFDPEIEKTARANCKAVRQEKQAARLSNLDQPSQEEEEDTSSPYISKEEFEEMADNVQNPPPPPPPR</sequence>
<evidence type="ECO:0000256" key="1">
    <source>
        <dbReference type="SAM" id="MobiDB-lite"/>
    </source>
</evidence>
<evidence type="ECO:0000313" key="2">
    <source>
        <dbReference type="EMBL" id="MCI80092.1"/>
    </source>
</evidence>
<protein>
    <submittedName>
        <fullName evidence="2">Uncharacterized protein</fullName>
    </submittedName>
</protein>
<feature type="non-terminal residue" evidence="2">
    <location>
        <position position="1"/>
    </location>
</feature>
<evidence type="ECO:0000313" key="3">
    <source>
        <dbReference type="Proteomes" id="UP000265520"/>
    </source>
</evidence>
<dbReference type="EMBL" id="LXQA010987697">
    <property type="protein sequence ID" value="MCI80092.1"/>
    <property type="molecule type" value="Genomic_DNA"/>
</dbReference>
<dbReference type="AlphaFoldDB" id="A0A392UY77"/>
<proteinExistence type="predicted"/>
<accession>A0A392UY77</accession>
<reference evidence="2 3" key="1">
    <citation type="journal article" date="2018" name="Front. Plant Sci.">
        <title>Red Clover (Trifolium pratense) and Zigzag Clover (T. medium) - A Picture of Genomic Similarities and Differences.</title>
        <authorList>
            <person name="Dluhosova J."/>
            <person name="Istvanek J."/>
            <person name="Nedelnik J."/>
            <person name="Repkova J."/>
        </authorList>
    </citation>
    <scope>NUCLEOTIDE SEQUENCE [LARGE SCALE GENOMIC DNA]</scope>
    <source>
        <strain evidence="3">cv. 10/8</strain>
        <tissue evidence="2">Leaf</tissue>
    </source>
</reference>
<keyword evidence="3" id="KW-1185">Reference proteome</keyword>
<dbReference type="Proteomes" id="UP000265520">
    <property type="component" value="Unassembled WGS sequence"/>
</dbReference>
<comment type="caution">
    <text evidence="2">The sequence shown here is derived from an EMBL/GenBank/DDBJ whole genome shotgun (WGS) entry which is preliminary data.</text>
</comment>
<name>A0A392UY77_9FABA</name>
<organism evidence="2 3">
    <name type="scientific">Trifolium medium</name>
    <dbReference type="NCBI Taxonomy" id="97028"/>
    <lineage>
        <taxon>Eukaryota</taxon>
        <taxon>Viridiplantae</taxon>
        <taxon>Streptophyta</taxon>
        <taxon>Embryophyta</taxon>
        <taxon>Tracheophyta</taxon>
        <taxon>Spermatophyta</taxon>
        <taxon>Magnoliopsida</taxon>
        <taxon>eudicotyledons</taxon>
        <taxon>Gunneridae</taxon>
        <taxon>Pentapetalae</taxon>
        <taxon>rosids</taxon>
        <taxon>fabids</taxon>
        <taxon>Fabales</taxon>
        <taxon>Fabaceae</taxon>
        <taxon>Papilionoideae</taxon>
        <taxon>50 kb inversion clade</taxon>
        <taxon>NPAAA clade</taxon>
        <taxon>Hologalegina</taxon>
        <taxon>IRL clade</taxon>
        <taxon>Trifolieae</taxon>
        <taxon>Trifolium</taxon>
    </lineage>
</organism>